<name>A0A345UWQ3_PSEFL</name>
<protein>
    <submittedName>
        <fullName evidence="1">Uncharacterized protein</fullName>
    </submittedName>
</protein>
<reference evidence="1 2" key="1">
    <citation type="submission" date="2017-07" db="EMBL/GenBank/DDBJ databases">
        <title>Genome sequence of Pseudomonas NEP1.</title>
        <authorList>
            <person name="Nascimento F.X."/>
        </authorList>
    </citation>
    <scope>NUCLEOTIDE SEQUENCE [LARGE SCALE GENOMIC DNA]</scope>
    <source>
        <strain evidence="1 2">NEP1</strain>
    </source>
</reference>
<dbReference type="Proteomes" id="UP000254535">
    <property type="component" value="Chromosome"/>
</dbReference>
<organism evidence="1 2">
    <name type="scientific">Pseudomonas fluorescens</name>
    <dbReference type="NCBI Taxonomy" id="294"/>
    <lineage>
        <taxon>Bacteria</taxon>
        <taxon>Pseudomonadati</taxon>
        <taxon>Pseudomonadota</taxon>
        <taxon>Gammaproteobacteria</taxon>
        <taxon>Pseudomonadales</taxon>
        <taxon>Pseudomonadaceae</taxon>
        <taxon>Pseudomonas</taxon>
    </lineage>
</organism>
<gene>
    <name evidence="1" type="ORF">CFN16_12490</name>
</gene>
<sequence>MFDGRNPFIDLHLDFPVWSTTYVPGHTPYLMAIQKMRKDPQEGARESDYLHFQQRLNHLNELHEKSKDLKRTLRLYYGENKKLFVKKAEEFTEEKLERTLAMEDINLALYRLISTTFLPFIDPISTANFTSEISDLVVDIGTKNKQAFDDFMDEIISTNFLANLQRDCLEIYPRILNAEIALRPALFMDFVEEQPDNRISGKISTKDFNEYKDLYKDITEIIGKQLSLVAAINNIIHRQNHNKFKPKDGGALSSISKFADKTLSEKFKYLDDCWFKFDDAALNTGARNAIAHYATEYDEKTQIIQYFSEKEGLKQEKPQEMFFLEFMRMLLIAFREMHYLHHVIKSLFYYEFIINKNSRKISSNSKDEKRKHKQ</sequence>
<evidence type="ECO:0000313" key="1">
    <source>
        <dbReference type="EMBL" id="AXJ04905.1"/>
    </source>
</evidence>
<accession>A0A345UWQ3</accession>
<dbReference type="AlphaFoldDB" id="A0A345UWQ3"/>
<evidence type="ECO:0000313" key="2">
    <source>
        <dbReference type="Proteomes" id="UP000254535"/>
    </source>
</evidence>
<proteinExistence type="predicted"/>
<dbReference type="EMBL" id="CP022313">
    <property type="protein sequence ID" value="AXJ04905.1"/>
    <property type="molecule type" value="Genomic_DNA"/>
</dbReference>